<dbReference type="EMBL" id="MKKU01000036">
    <property type="protein sequence ID" value="RNF26587.1"/>
    <property type="molecule type" value="Genomic_DNA"/>
</dbReference>
<keyword evidence="3" id="KW-1185">Reference proteome</keyword>
<proteinExistence type="predicted"/>
<organism evidence="2 3">
    <name type="scientific">Trypanosoma conorhini</name>
    <dbReference type="NCBI Taxonomy" id="83891"/>
    <lineage>
        <taxon>Eukaryota</taxon>
        <taxon>Discoba</taxon>
        <taxon>Euglenozoa</taxon>
        <taxon>Kinetoplastea</taxon>
        <taxon>Metakinetoplastina</taxon>
        <taxon>Trypanosomatida</taxon>
        <taxon>Trypanosomatidae</taxon>
        <taxon>Trypanosoma</taxon>
    </lineage>
</organism>
<accession>A0A422Q9H3</accession>
<name>A0A422Q9H3_9TRYP</name>
<dbReference type="RefSeq" id="XP_029231793.1">
    <property type="nucleotide sequence ID" value="XM_029368295.1"/>
</dbReference>
<evidence type="ECO:0000313" key="2">
    <source>
        <dbReference type="EMBL" id="RNF26587.1"/>
    </source>
</evidence>
<dbReference type="GeneID" id="40314968"/>
<sequence length="159" mass="16959">MRDAQLQSPTLLGESPPTSGVRLVADSHKNCDLGYAACATGATTSCVGVGDASGQTREYFCPVFVPSKSRHHTGRGTISLLIQDKVPFTLVVQPEERTLYDALVDRLVKKWWGDAGDDASQWLPQHPGPQQDSWLPSQVLGSAPPCTPPPRPGPAANTA</sequence>
<comment type="caution">
    <text evidence="2">The sequence shown here is derived from an EMBL/GenBank/DDBJ whole genome shotgun (WGS) entry which is preliminary data.</text>
</comment>
<feature type="region of interest" description="Disordered" evidence="1">
    <location>
        <begin position="119"/>
        <end position="159"/>
    </location>
</feature>
<evidence type="ECO:0000256" key="1">
    <source>
        <dbReference type="SAM" id="MobiDB-lite"/>
    </source>
</evidence>
<reference evidence="2 3" key="1">
    <citation type="journal article" date="2018" name="BMC Genomics">
        <title>Genomic comparison of Trypanosoma conorhini and Trypanosoma rangeli to Trypanosoma cruzi strains of high and low virulence.</title>
        <authorList>
            <person name="Bradwell K.R."/>
            <person name="Koparde V.N."/>
            <person name="Matveyev A.V."/>
            <person name="Serrano M.G."/>
            <person name="Alves J.M."/>
            <person name="Parikh H."/>
            <person name="Huang B."/>
            <person name="Lee V."/>
            <person name="Espinosa-Alvarez O."/>
            <person name="Ortiz P.A."/>
            <person name="Costa-Martins A.G."/>
            <person name="Teixeira M.M."/>
            <person name="Buck G.A."/>
        </authorList>
    </citation>
    <scope>NUCLEOTIDE SEQUENCE [LARGE SCALE GENOMIC DNA]</scope>
    <source>
        <strain evidence="2 3">025E</strain>
    </source>
</reference>
<feature type="compositionally biased region" description="Polar residues" evidence="1">
    <location>
        <begin position="128"/>
        <end position="140"/>
    </location>
</feature>
<dbReference type="AlphaFoldDB" id="A0A422Q9H3"/>
<dbReference type="Proteomes" id="UP000284403">
    <property type="component" value="Unassembled WGS sequence"/>
</dbReference>
<gene>
    <name evidence="2" type="ORF">Tco025E_01357</name>
</gene>
<protein>
    <submittedName>
        <fullName evidence="2">Uncharacterized protein</fullName>
    </submittedName>
</protein>
<evidence type="ECO:0000313" key="3">
    <source>
        <dbReference type="Proteomes" id="UP000284403"/>
    </source>
</evidence>